<gene>
    <name evidence="2" type="ORF">IAB60_02055</name>
</gene>
<evidence type="ECO:0000313" key="2">
    <source>
        <dbReference type="EMBL" id="HIT40874.1"/>
    </source>
</evidence>
<name>A0A9D1GII0_9FIRM</name>
<accession>A0A9D1GII0</accession>
<keyword evidence="1" id="KW-0732">Signal</keyword>
<dbReference type="EMBL" id="DVKS01000037">
    <property type="protein sequence ID" value="HIT40874.1"/>
    <property type="molecule type" value="Genomic_DNA"/>
</dbReference>
<evidence type="ECO:0000313" key="3">
    <source>
        <dbReference type="Proteomes" id="UP000886860"/>
    </source>
</evidence>
<reference evidence="2" key="1">
    <citation type="submission" date="2020-10" db="EMBL/GenBank/DDBJ databases">
        <authorList>
            <person name="Gilroy R."/>
        </authorList>
    </citation>
    <scope>NUCLEOTIDE SEQUENCE</scope>
    <source>
        <strain evidence="2">CHK123-3438</strain>
    </source>
</reference>
<feature type="signal peptide" evidence="1">
    <location>
        <begin position="1"/>
        <end position="23"/>
    </location>
</feature>
<reference evidence="2" key="2">
    <citation type="journal article" date="2021" name="PeerJ">
        <title>Extensive microbial diversity within the chicken gut microbiome revealed by metagenomics and culture.</title>
        <authorList>
            <person name="Gilroy R."/>
            <person name="Ravi A."/>
            <person name="Getino M."/>
            <person name="Pursley I."/>
            <person name="Horton D.L."/>
            <person name="Alikhan N.F."/>
            <person name="Baker D."/>
            <person name="Gharbi K."/>
            <person name="Hall N."/>
            <person name="Watson M."/>
            <person name="Adriaenssens E.M."/>
            <person name="Foster-Nyarko E."/>
            <person name="Jarju S."/>
            <person name="Secka A."/>
            <person name="Antonio M."/>
            <person name="Oren A."/>
            <person name="Chaudhuri R.R."/>
            <person name="La Ragione R."/>
            <person name="Hildebrand F."/>
            <person name="Pallen M.J."/>
        </authorList>
    </citation>
    <scope>NUCLEOTIDE SEQUENCE</scope>
    <source>
        <strain evidence="2">CHK123-3438</strain>
    </source>
</reference>
<comment type="caution">
    <text evidence="2">The sequence shown here is derived from an EMBL/GenBank/DDBJ whole genome shotgun (WGS) entry which is preliminary data.</text>
</comment>
<sequence>MNKFKKIGLIAAACICVSLPAAAVFESTAVTAEAHSHSRRADAGGYRDNRDWRGMRNDHYHCGGHPAHLHENGICPYSPAVVSPSGNNVSQASQQTVTREMMESYGAVFDAGYYYDHNEDLQSAIGNDSLKLFEHFISCGMAEGRRGCENFDVNVYRQNNSDLDEAFGDDLPRYYHHYMNCGCQEGRICH</sequence>
<evidence type="ECO:0000256" key="1">
    <source>
        <dbReference type="SAM" id="SignalP"/>
    </source>
</evidence>
<dbReference type="Proteomes" id="UP000886860">
    <property type="component" value="Unassembled WGS sequence"/>
</dbReference>
<dbReference type="AlphaFoldDB" id="A0A9D1GII0"/>
<organism evidence="2 3">
    <name type="scientific">Candidatus Caccovicinus merdipullorum</name>
    <dbReference type="NCBI Taxonomy" id="2840724"/>
    <lineage>
        <taxon>Bacteria</taxon>
        <taxon>Bacillati</taxon>
        <taxon>Bacillota</taxon>
        <taxon>Clostridia</taxon>
        <taxon>Eubacteriales</taxon>
        <taxon>Candidatus Caccovicinus</taxon>
    </lineage>
</organism>
<proteinExistence type="predicted"/>
<feature type="chain" id="PRO_5038976922" evidence="1">
    <location>
        <begin position="24"/>
        <end position="190"/>
    </location>
</feature>
<protein>
    <submittedName>
        <fullName evidence="2">YHYH domain-containing protein</fullName>
    </submittedName>
</protein>